<keyword evidence="3" id="KW-1185">Reference proteome</keyword>
<sequence>MTNTSAQDHWNWQHSRGGLVTVECGRFFDAIRLPEALGERIFATWGHGALCGPVLHASPWMYFLTVPNTDDFTWQWLSNNCELLRTGRYLVCPMPGLIHPAAGRWLRGPEAKLFSPTTLASIIGVFEDQLEREAAK</sequence>
<name>A0A1H8AHS5_STRJI</name>
<dbReference type="Proteomes" id="UP000183015">
    <property type="component" value="Unassembled WGS sequence"/>
</dbReference>
<dbReference type="EMBL" id="FOAZ01000054">
    <property type="protein sequence ID" value="SEM75951.1"/>
    <property type="molecule type" value="Genomic_DNA"/>
</dbReference>
<dbReference type="OrthoDB" id="3872852at2"/>
<reference evidence="3" key="2">
    <citation type="submission" date="2016-10" db="EMBL/GenBank/DDBJ databases">
        <authorList>
            <person name="Varghese N."/>
        </authorList>
    </citation>
    <scope>NUCLEOTIDE SEQUENCE [LARGE SCALE GENOMIC DNA]</scope>
    <source>
        <strain evidence="3">DSM 45096 / BCRC 16803 / CGMCC 4.1857 / CIP 109030 / JCM 12277 / KCTC 19219 / NBRC 100920 / 33214</strain>
    </source>
</reference>
<accession>A0A1H8AHS5</accession>
<reference evidence="1" key="1">
    <citation type="submission" date="2016-10" db="EMBL/GenBank/DDBJ databases">
        <authorList>
            <person name="de Groot N.N."/>
        </authorList>
    </citation>
    <scope>NUCLEOTIDE SEQUENCE [LARGE SCALE GENOMIC DNA]</scope>
    <source>
        <strain evidence="1">CGMCC 4.1857</strain>
    </source>
</reference>
<gene>
    <name evidence="1" type="ORF">SAMN05414137_14428</name>
    <name evidence="2" type="ORF">SAMN05414137_1542</name>
</gene>
<dbReference type="RefSeq" id="WP_042459503.1">
    <property type="nucleotide sequence ID" value="NZ_BBPN01000060.1"/>
</dbReference>
<evidence type="ECO:0000313" key="1">
    <source>
        <dbReference type="EMBL" id="SEM69359.1"/>
    </source>
</evidence>
<dbReference type="EMBL" id="FOAZ01000044">
    <property type="protein sequence ID" value="SEM69359.1"/>
    <property type="molecule type" value="Genomic_DNA"/>
</dbReference>
<proteinExistence type="predicted"/>
<protein>
    <submittedName>
        <fullName evidence="1">Uncharacterized protein</fullName>
    </submittedName>
</protein>
<evidence type="ECO:0000313" key="2">
    <source>
        <dbReference type="EMBL" id="SEM75951.1"/>
    </source>
</evidence>
<dbReference type="AlphaFoldDB" id="A0A1H8AHS5"/>
<evidence type="ECO:0000313" key="3">
    <source>
        <dbReference type="Proteomes" id="UP000183015"/>
    </source>
</evidence>
<organism evidence="1 3">
    <name type="scientific">Streptacidiphilus jiangxiensis</name>
    <dbReference type="NCBI Taxonomy" id="235985"/>
    <lineage>
        <taxon>Bacteria</taxon>
        <taxon>Bacillati</taxon>
        <taxon>Actinomycetota</taxon>
        <taxon>Actinomycetes</taxon>
        <taxon>Kitasatosporales</taxon>
        <taxon>Streptomycetaceae</taxon>
        <taxon>Streptacidiphilus</taxon>
    </lineage>
</organism>